<dbReference type="EMBL" id="JBBBZM010000260">
    <property type="protein sequence ID" value="KAL0631354.1"/>
    <property type="molecule type" value="Genomic_DNA"/>
</dbReference>
<organism evidence="2 3">
    <name type="scientific">Discina gigas</name>
    <dbReference type="NCBI Taxonomy" id="1032678"/>
    <lineage>
        <taxon>Eukaryota</taxon>
        <taxon>Fungi</taxon>
        <taxon>Dikarya</taxon>
        <taxon>Ascomycota</taxon>
        <taxon>Pezizomycotina</taxon>
        <taxon>Pezizomycetes</taxon>
        <taxon>Pezizales</taxon>
        <taxon>Discinaceae</taxon>
        <taxon>Discina</taxon>
    </lineage>
</organism>
<keyword evidence="3" id="KW-1185">Reference proteome</keyword>
<feature type="region of interest" description="Disordered" evidence="1">
    <location>
        <begin position="1"/>
        <end position="48"/>
    </location>
</feature>
<comment type="caution">
    <text evidence="2">The sequence shown here is derived from an EMBL/GenBank/DDBJ whole genome shotgun (WGS) entry which is preliminary data.</text>
</comment>
<name>A0ABR3G609_9PEZI</name>
<gene>
    <name evidence="2" type="ORF">Q9L58_009784</name>
</gene>
<feature type="compositionally biased region" description="Polar residues" evidence="1">
    <location>
        <begin position="1"/>
        <end position="10"/>
    </location>
</feature>
<dbReference type="Proteomes" id="UP001447188">
    <property type="component" value="Unassembled WGS sequence"/>
</dbReference>
<proteinExistence type="predicted"/>
<sequence>MPTPKSANWQKNHDHSRSTKKHTSGAGISGAEIWSTPPYPVSPSERERLPPLPEYVRAEPTYVGWRNFCRLGNGIPPREGRQNVWGEAEQGYIQPKDAISVEHGHGVLGREGLATADENHRRTNARSSKFIVTMKNATEKAILRGERVAALKAGEKKVSPANRSTLLGRSRQTLDETADPVILKAYRSVEICHPKPQTFSNLGPGAEFDPRTFVASSYITCTGAESVSGWLGNDEVANRQFEAYEARRG</sequence>
<reference evidence="2 3" key="1">
    <citation type="submission" date="2024-02" db="EMBL/GenBank/DDBJ databases">
        <title>Discinaceae phylogenomics.</title>
        <authorList>
            <person name="Dirks A.C."/>
            <person name="James T.Y."/>
        </authorList>
    </citation>
    <scope>NUCLEOTIDE SEQUENCE [LARGE SCALE GENOMIC DNA]</scope>
    <source>
        <strain evidence="2 3">ACD0624</strain>
    </source>
</reference>
<evidence type="ECO:0000256" key="1">
    <source>
        <dbReference type="SAM" id="MobiDB-lite"/>
    </source>
</evidence>
<evidence type="ECO:0000313" key="3">
    <source>
        <dbReference type="Proteomes" id="UP001447188"/>
    </source>
</evidence>
<evidence type="ECO:0000313" key="2">
    <source>
        <dbReference type="EMBL" id="KAL0631354.1"/>
    </source>
</evidence>
<protein>
    <submittedName>
        <fullName evidence="2">Uncharacterized protein</fullName>
    </submittedName>
</protein>
<accession>A0ABR3G609</accession>